<reference evidence="3 4" key="1">
    <citation type="submission" date="2013-02" db="EMBL/GenBank/DDBJ databases">
        <title>The Genome Sequence of Enterococcus phoeniculicola BAA-412.</title>
        <authorList>
            <consortium name="The Broad Institute Genome Sequencing Platform"/>
            <consortium name="The Broad Institute Genome Sequencing Center for Infectious Disease"/>
            <person name="Earl A.M."/>
            <person name="Gilmore M.S."/>
            <person name="Lebreton F."/>
            <person name="Walker B."/>
            <person name="Young S.K."/>
            <person name="Zeng Q."/>
            <person name="Gargeya S."/>
            <person name="Fitzgerald M."/>
            <person name="Haas B."/>
            <person name="Abouelleil A."/>
            <person name="Alvarado L."/>
            <person name="Arachchi H.M."/>
            <person name="Berlin A.M."/>
            <person name="Chapman S.B."/>
            <person name="Dewar J."/>
            <person name="Goldberg J."/>
            <person name="Griggs A."/>
            <person name="Gujja S."/>
            <person name="Hansen M."/>
            <person name="Howarth C."/>
            <person name="Imamovic A."/>
            <person name="Larimer J."/>
            <person name="McCowan C."/>
            <person name="Murphy C."/>
            <person name="Neiman D."/>
            <person name="Pearson M."/>
            <person name="Priest M."/>
            <person name="Roberts A."/>
            <person name="Saif S."/>
            <person name="Shea T."/>
            <person name="Sisk P."/>
            <person name="Sykes S."/>
            <person name="Wortman J."/>
            <person name="Nusbaum C."/>
            <person name="Birren B."/>
        </authorList>
    </citation>
    <scope>NUCLEOTIDE SEQUENCE [LARGE SCALE GENOMIC DNA]</scope>
    <source>
        <strain evidence="3 4">ATCC BAA-412</strain>
    </source>
</reference>
<evidence type="ECO:0000313" key="3">
    <source>
        <dbReference type="EMBL" id="EOL49270.1"/>
    </source>
</evidence>
<dbReference type="HOGENOM" id="CLU_077889_0_0_9"/>
<dbReference type="SUPFAM" id="SSF53474">
    <property type="entry name" value="alpha/beta-Hydrolases"/>
    <property type="match status" value="1"/>
</dbReference>
<dbReference type="PATRIC" id="fig|1158610.3.peg.151"/>
<dbReference type="InterPro" id="IPR029059">
    <property type="entry name" value="AB_hydrolase_5"/>
</dbReference>
<evidence type="ECO:0000313" key="4">
    <source>
        <dbReference type="Proteomes" id="UP000013785"/>
    </source>
</evidence>
<comment type="caution">
    <text evidence="3">The sequence shown here is derived from an EMBL/GenBank/DDBJ whole genome shotgun (WGS) entry which is preliminary data.</text>
</comment>
<dbReference type="RefSeq" id="WP_010766860.1">
    <property type="nucleotide sequence ID" value="NZ_ASWE01000005.1"/>
</dbReference>
<dbReference type="GO" id="GO:0016787">
    <property type="term" value="F:hydrolase activity"/>
    <property type="evidence" value="ECO:0007669"/>
    <property type="project" value="InterPro"/>
</dbReference>
<evidence type="ECO:0000259" key="2">
    <source>
        <dbReference type="Pfam" id="PF12695"/>
    </source>
</evidence>
<dbReference type="EMBL" id="AJAT01000005">
    <property type="protein sequence ID" value="EOL49270.1"/>
    <property type="molecule type" value="Genomic_DNA"/>
</dbReference>
<feature type="transmembrane region" description="Helical" evidence="1">
    <location>
        <begin position="14"/>
        <end position="33"/>
    </location>
</feature>
<dbReference type="STRING" id="154621.RV11_GL001605"/>
<dbReference type="Proteomes" id="UP000013785">
    <property type="component" value="Unassembled WGS sequence"/>
</dbReference>
<proteinExistence type="predicted"/>
<dbReference type="Pfam" id="PF12695">
    <property type="entry name" value="Abhydrolase_5"/>
    <property type="match status" value="1"/>
</dbReference>
<dbReference type="InterPro" id="IPR029058">
    <property type="entry name" value="AB_hydrolase_fold"/>
</dbReference>
<keyword evidence="1" id="KW-1133">Transmembrane helix</keyword>
<accession>R3X5E3</accession>
<organism evidence="3 4">
    <name type="scientific">Enterococcus phoeniculicola ATCC BAA-412</name>
    <dbReference type="NCBI Taxonomy" id="1158610"/>
    <lineage>
        <taxon>Bacteria</taxon>
        <taxon>Bacillati</taxon>
        <taxon>Bacillota</taxon>
        <taxon>Bacilli</taxon>
        <taxon>Lactobacillales</taxon>
        <taxon>Enterococcaceae</taxon>
        <taxon>Enterococcus</taxon>
    </lineage>
</organism>
<sequence>MQKARQKKSLAKKIGLGFLILITVLIVGSGIYLKVNTYQATEKALTVSQKAKEEPGYTLYAGNKKQTTGIVFYPGALVAPESYSLWASQVAKAGYDVYVLHVPLNLAVLSPNAASKVMEQHPDEKFILAGHSLGGVMASRYAAQNSSQISGMIFLASYPDEKGSLKESGLPVLSITATNDGVLNWKTYDEAKQYLPEATEYLSIEGGNHAGFGSYGNQKGDNQATIDNGQQQEELGKAIIGWLQKAR</sequence>
<dbReference type="eggNOG" id="COG2267">
    <property type="taxonomic scope" value="Bacteria"/>
</dbReference>
<protein>
    <recommendedName>
        <fullName evidence="2">Alpha/beta hydrolase fold-5 domain-containing protein</fullName>
    </recommendedName>
</protein>
<keyword evidence="4" id="KW-1185">Reference proteome</keyword>
<dbReference type="AlphaFoldDB" id="R3X5E3"/>
<dbReference type="OrthoDB" id="9780932at2"/>
<keyword evidence="1" id="KW-0472">Membrane</keyword>
<feature type="domain" description="Alpha/beta hydrolase fold-5" evidence="2">
    <location>
        <begin position="69"/>
        <end position="233"/>
    </location>
</feature>
<keyword evidence="1" id="KW-0812">Transmembrane</keyword>
<gene>
    <name evidence="3" type="ORF">UC3_00173</name>
</gene>
<dbReference type="Gene3D" id="3.40.50.1820">
    <property type="entry name" value="alpha/beta hydrolase"/>
    <property type="match status" value="1"/>
</dbReference>
<evidence type="ECO:0000256" key="1">
    <source>
        <dbReference type="SAM" id="Phobius"/>
    </source>
</evidence>
<name>R3X5E3_9ENTE</name>